<comment type="caution">
    <text evidence="3">The sequence shown here is derived from an EMBL/GenBank/DDBJ whole genome shotgun (WGS) entry which is preliminary data.</text>
</comment>
<dbReference type="Gene3D" id="2.170.130.10">
    <property type="entry name" value="TonB-dependent receptor, plug domain"/>
    <property type="match status" value="1"/>
</dbReference>
<keyword evidence="1" id="KW-0732">Signal</keyword>
<dbReference type="InterPro" id="IPR012910">
    <property type="entry name" value="Plug_dom"/>
</dbReference>
<feature type="chain" id="PRO_5029780730" evidence="1">
    <location>
        <begin position="23"/>
        <end position="845"/>
    </location>
</feature>
<protein>
    <submittedName>
        <fullName evidence="3">TonB-dependent receptor plug domain-containing protein</fullName>
    </submittedName>
</protein>
<proteinExistence type="predicted"/>
<evidence type="ECO:0000313" key="4">
    <source>
        <dbReference type="Proteomes" id="UP000490922"/>
    </source>
</evidence>
<sequence>MFFLKRICILLFFFFFVLSINAQDKNKTIPLKKIFQNIEKQHHVIFNYIDVEIEKIILLPPKNNLSLNEKIKYLQKKTNLSFDTINNQFITVFDKKKPELIKICGYVFNKNEKTPLENANIHFNNGNNTITDKNGYFELQKQNSNEIAISYIGFATQKIIVKENQFKDCITVYLEQDMAVLENIITNHYLTSGIAKKTDGAFEIKPKKLGILPGLIEADVLQAMQQIPGINSADESVASINVRGGTHDQNLFLWNGIKMYQTGHFFGLISAFNPNLAHTVSIYKNGSSPFYGESVSSVVDISSNSNDFEKNNFSAGINMINADVYSKFKISNNGFIEISARRSITDWVQTPTYKNYFNKAFQNTTIINETNSKNTNYSDDSSFFFYDATLKYSQKIGQKDHLILDFIIINDKINVLQSNSVNNLIQSEKNTLYQNNFGGSLSWKRFWNKTNRSTINIYSSLYELEAQQNKIEANQTVKQENEVLDTGIKIENFHKINSKFSFRNGYQFNEISTINLDEVNNPQFYRKNKNVLRNHAFIMEGKFNDSISRLNINSGLRLNYIEQFNKYIFEPRLQFNYGITSNLNFEILGEVKSQNSFQIIDLQKDYLGIEKRRWILANNTTIPIQRSKQVAVSFSYTKNNWLLSVENFYKKVTGINSSGQGFQNQLEFIKINGEYTVVGTEIVLQKKVNHFISWISYTYNDNNYYFPKFVVPVFSNNFELDHVVSWAGIYEKENLKLALGSKWYSGRPRTSLQSDELDISNPIIDYNSPNENHLKSFLQFNFSTTYKWKDTKETQYRIGFSVLNLLNKKNEINEFYRVNTVLNTSEKVKTFALQRTPNISFRVNF</sequence>
<name>A0A7J5AC83_9FLAO</name>
<dbReference type="Pfam" id="PF13715">
    <property type="entry name" value="CarbopepD_reg_2"/>
    <property type="match status" value="1"/>
</dbReference>
<dbReference type="Proteomes" id="UP000490922">
    <property type="component" value="Unassembled WGS sequence"/>
</dbReference>
<gene>
    <name evidence="3" type="ORF">F6464_11790</name>
</gene>
<feature type="signal peptide" evidence="1">
    <location>
        <begin position="1"/>
        <end position="22"/>
    </location>
</feature>
<feature type="domain" description="TonB-dependent receptor plug" evidence="2">
    <location>
        <begin position="219"/>
        <end position="294"/>
    </location>
</feature>
<evidence type="ECO:0000259" key="2">
    <source>
        <dbReference type="Pfam" id="PF07715"/>
    </source>
</evidence>
<dbReference type="OrthoDB" id="9803050at2"/>
<evidence type="ECO:0000313" key="3">
    <source>
        <dbReference type="EMBL" id="KAB1155093.1"/>
    </source>
</evidence>
<dbReference type="InterPro" id="IPR008969">
    <property type="entry name" value="CarboxyPept-like_regulatory"/>
</dbReference>
<reference evidence="3 4" key="1">
    <citation type="submission" date="2019-09" db="EMBL/GenBank/DDBJ databases">
        <title>Flavobacterium sp. nov., isolated from glacier ice.</title>
        <authorList>
            <person name="Liu Q."/>
        </authorList>
    </citation>
    <scope>NUCLEOTIDE SEQUENCE [LARGE SCALE GENOMIC DNA]</scope>
    <source>
        <strain evidence="3 4">NBRC 112527</strain>
    </source>
</reference>
<dbReference type="SUPFAM" id="SSF56935">
    <property type="entry name" value="Porins"/>
    <property type="match status" value="1"/>
</dbReference>
<dbReference type="EMBL" id="WAEM01000006">
    <property type="protein sequence ID" value="KAB1155093.1"/>
    <property type="molecule type" value="Genomic_DNA"/>
</dbReference>
<evidence type="ECO:0000256" key="1">
    <source>
        <dbReference type="SAM" id="SignalP"/>
    </source>
</evidence>
<dbReference type="AlphaFoldDB" id="A0A7J5AC83"/>
<dbReference type="SUPFAM" id="SSF49464">
    <property type="entry name" value="Carboxypeptidase regulatory domain-like"/>
    <property type="match status" value="1"/>
</dbReference>
<keyword evidence="3" id="KW-0675">Receptor</keyword>
<accession>A0A7J5AC83</accession>
<keyword evidence="4" id="KW-1185">Reference proteome</keyword>
<dbReference type="Gene3D" id="2.60.40.1120">
    <property type="entry name" value="Carboxypeptidase-like, regulatory domain"/>
    <property type="match status" value="1"/>
</dbReference>
<organism evidence="3 4">
    <name type="scientific">Flavobacterium luteum</name>
    <dbReference type="NCBI Taxonomy" id="2026654"/>
    <lineage>
        <taxon>Bacteria</taxon>
        <taxon>Pseudomonadati</taxon>
        <taxon>Bacteroidota</taxon>
        <taxon>Flavobacteriia</taxon>
        <taxon>Flavobacteriales</taxon>
        <taxon>Flavobacteriaceae</taxon>
        <taxon>Flavobacterium</taxon>
    </lineage>
</organism>
<dbReference type="InterPro" id="IPR037066">
    <property type="entry name" value="Plug_dom_sf"/>
</dbReference>
<dbReference type="Pfam" id="PF07715">
    <property type="entry name" value="Plug"/>
    <property type="match status" value="1"/>
</dbReference>